<organism evidence="2 3">
    <name type="scientific">Stachybotrys elegans</name>
    <dbReference type="NCBI Taxonomy" id="80388"/>
    <lineage>
        <taxon>Eukaryota</taxon>
        <taxon>Fungi</taxon>
        <taxon>Dikarya</taxon>
        <taxon>Ascomycota</taxon>
        <taxon>Pezizomycotina</taxon>
        <taxon>Sordariomycetes</taxon>
        <taxon>Hypocreomycetidae</taxon>
        <taxon>Hypocreales</taxon>
        <taxon>Stachybotryaceae</taxon>
        <taxon>Stachybotrys</taxon>
    </lineage>
</organism>
<proteinExistence type="predicted"/>
<feature type="domain" description="Heterokaryon incompatibility" evidence="1">
    <location>
        <begin position="28"/>
        <end position="83"/>
    </location>
</feature>
<evidence type="ECO:0000313" key="2">
    <source>
        <dbReference type="EMBL" id="KAH7303232.1"/>
    </source>
</evidence>
<evidence type="ECO:0000259" key="1">
    <source>
        <dbReference type="Pfam" id="PF06985"/>
    </source>
</evidence>
<keyword evidence="3" id="KW-1185">Reference proteome</keyword>
<dbReference type="AlphaFoldDB" id="A0A8K0WKD0"/>
<name>A0A8K0WKD0_9HYPO</name>
<evidence type="ECO:0000313" key="3">
    <source>
        <dbReference type="Proteomes" id="UP000813444"/>
    </source>
</evidence>
<dbReference type="Pfam" id="PF06985">
    <property type="entry name" value="HET"/>
    <property type="match status" value="1"/>
</dbReference>
<dbReference type="InterPro" id="IPR010730">
    <property type="entry name" value="HET"/>
</dbReference>
<gene>
    <name evidence="2" type="ORF">B0I35DRAFT_447036</name>
</gene>
<accession>A0A8K0WKD0</accession>
<dbReference type="EMBL" id="JAGPNK010000037">
    <property type="protein sequence ID" value="KAH7303232.1"/>
    <property type="molecule type" value="Genomic_DNA"/>
</dbReference>
<dbReference type="Proteomes" id="UP000813444">
    <property type="component" value="Unassembled WGS sequence"/>
</dbReference>
<comment type="caution">
    <text evidence="2">The sequence shown here is derived from an EMBL/GenBank/DDBJ whole genome shotgun (WGS) entry which is preliminary data.</text>
</comment>
<protein>
    <recommendedName>
        <fullName evidence="1">Heterokaryon incompatibility domain-containing protein</fullName>
    </recommendedName>
</protein>
<reference evidence="2" key="1">
    <citation type="journal article" date="2021" name="Nat. Commun.">
        <title>Genetic determinants of endophytism in the Arabidopsis root mycobiome.</title>
        <authorList>
            <person name="Mesny F."/>
            <person name="Miyauchi S."/>
            <person name="Thiergart T."/>
            <person name="Pickel B."/>
            <person name="Atanasova L."/>
            <person name="Karlsson M."/>
            <person name="Huettel B."/>
            <person name="Barry K.W."/>
            <person name="Haridas S."/>
            <person name="Chen C."/>
            <person name="Bauer D."/>
            <person name="Andreopoulos W."/>
            <person name="Pangilinan J."/>
            <person name="LaButti K."/>
            <person name="Riley R."/>
            <person name="Lipzen A."/>
            <person name="Clum A."/>
            <person name="Drula E."/>
            <person name="Henrissat B."/>
            <person name="Kohler A."/>
            <person name="Grigoriev I.V."/>
            <person name="Martin F.M."/>
            <person name="Hacquard S."/>
        </authorList>
    </citation>
    <scope>NUCLEOTIDE SEQUENCE</scope>
    <source>
        <strain evidence="2">MPI-CAGE-CH-0235</strain>
    </source>
</reference>
<sequence length="83" mass="9135">MDASFWGVATTATKEGINRHLRGEPSLWSDILQLSDESGSVKKILCNGKSTNVLLNLYDGLVQLKKSFTGASHWIDAICVNQR</sequence>